<dbReference type="OrthoDB" id="445896at2759"/>
<evidence type="ECO:0000313" key="6">
    <source>
        <dbReference type="Proteomes" id="UP000005222"/>
    </source>
</evidence>
<evidence type="ECO:0000313" key="5">
    <source>
        <dbReference type="EMBL" id="CCE73397.1"/>
    </source>
</evidence>
<name>G8YTZ6_PICSO</name>
<feature type="compositionally biased region" description="Polar residues" evidence="1">
    <location>
        <begin position="286"/>
        <end position="301"/>
    </location>
</feature>
<dbReference type="GO" id="GO:0007165">
    <property type="term" value="P:signal transduction"/>
    <property type="evidence" value="ECO:0007669"/>
    <property type="project" value="InterPro"/>
</dbReference>
<feature type="compositionally biased region" description="Polar residues" evidence="1">
    <location>
        <begin position="211"/>
        <end position="225"/>
    </location>
</feature>
<dbReference type="PROSITE" id="PS50105">
    <property type="entry name" value="SAM_DOMAIN"/>
    <property type="match status" value="1"/>
</dbReference>
<dbReference type="CDD" id="cd01786">
    <property type="entry name" value="RA_STE50"/>
    <property type="match status" value="1"/>
</dbReference>
<dbReference type="PROSITE" id="PS50200">
    <property type="entry name" value="RA"/>
    <property type="match status" value="1"/>
</dbReference>
<dbReference type="OMA" id="DWTAEEC"/>
<sequence>MSSPNISDSFLQWDPAQVANYMNSVIDHDEENIGNYFLEHNIDGSLLPFISTEHLKEIGLSRLNLRLQIKKCITDLITSNFKDQTPASSLEWENRIRSAHVNSNYVSMESLSLSTVLLKDMIKKLRHKMISSPESPGSQLDVRKLNENFNKLKLDLIPLIRLVKDSKPLPTPTLDPGLPSTFTESSLFQHSNESSKEDQSGQGKSSGAQSNISTLASSGGTPDNVSSFNSPRNSSRFSTAVVLSTGTGKIAQQAVPKQVVLESRSKSEANLSRSRSSSKAALKQSPSKPTLRSTQSSMSTHTVRDNTFIAPSQTPGVASSSSSQGEPFKQLKASSEDSCLKILQQAMKRHHIPRSDWSKYVLVICYGDKERILKLAEKPVLVFKELQELGKHPAIMLRQLAPAPDAEKNDIYEDSRIGDDIPGGTL</sequence>
<feature type="compositionally biased region" description="Low complexity" evidence="1">
    <location>
        <begin position="268"/>
        <end position="285"/>
    </location>
</feature>
<dbReference type="SMART" id="SM00454">
    <property type="entry name" value="SAM"/>
    <property type="match status" value="1"/>
</dbReference>
<dbReference type="InterPro" id="IPR013761">
    <property type="entry name" value="SAM/pointed_sf"/>
</dbReference>
<dbReference type="SUPFAM" id="SSF54236">
    <property type="entry name" value="Ubiquitin-like"/>
    <property type="match status" value="1"/>
</dbReference>
<dbReference type="Gene3D" id="3.10.20.90">
    <property type="entry name" value="Phosphatidylinositol 3-kinase Catalytic Subunit, Chain A, domain 1"/>
    <property type="match status" value="1"/>
</dbReference>
<dbReference type="Gene3D" id="1.10.150.50">
    <property type="entry name" value="Transcription Factor, Ets-1"/>
    <property type="match status" value="1"/>
</dbReference>
<evidence type="ECO:0000313" key="4">
    <source>
        <dbReference type="EMBL" id="CCE72836.1"/>
    </source>
</evidence>
<dbReference type="EMBL" id="FO082058">
    <property type="protein sequence ID" value="CCE73397.1"/>
    <property type="molecule type" value="Genomic_DNA"/>
</dbReference>
<dbReference type="SUPFAM" id="SSF47769">
    <property type="entry name" value="SAM/Pointed domain"/>
    <property type="match status" value="1"/>
</dbReference>
<feature type="compositionally biased region" description="Low complexity" evidence="1">
    <location>
        <begin position="200"/>
        <end position="210"/>
    </location>
</feature>
<keyword evidence="6" id="KW-1185">Reference proteome</keyword>
<feature type="domain" description="SAM" evidence="2">
    <location>
        <begin position="13"/>
        <end position="79"/>
    </location>
</feature>
<feature type="compositionally biased region" description="Low complexity" evidence="1">
    <location>
        <begin position="226"/>
        <end position="235"/>
    </location>
</feature>
<dbReference type="Pfam" id="PF00788">
    <property type="entry name" value="RA"/>
    <property type="match status" value="1"/>
</dbReference>
<organism evidence="5 6">
    <name type="scientific">Pichia sorbitophila (strain ATCC MYA-4447 / BCRC 22081 / CBS 7064 / NBRC 10061 / NRRL Y-12695)</name>
    <name type="common">Hybrid yeast</name>
    <dbReference type="NCBI Taxonomy" id="559304"/>
    <lineage>
        <taxon>Eukaryota</taxon>
        <taxon>Fungi</taxon>
        <taxon>Dikarya</taxon>
        <taxon>Ascomycota</taxon>
        <taxon>Saccharomycotina</taxon>
        <taxon>Pichiomycetes</taxon>
        <taxon>Debaryomycetaceae</taxon>
        <taxon>Millerozyma</taxon>
    </lineage>
</organism>
<dbReference type="Pfam" id="PF07647">
    <property type="entry name" value="SAM_2"/>
    <property type="match status" value="1"/>
</dbReference>
<dbReference type="FunCoup" id="G8YTZ6">
    <property type="interactions" value="149"/>
</dbReference>
<reference evidence="6" key="2">
    <citation type="journal article" date="2012" name="G3 (Bethesda)">
        <title>Pichia sorbitophila, an interspecies yeast hybrid reveals early steps of genome resolution following polyploidization.</title>
        <authorList>
            <person name="Leh Louis V."/>
            <person name="Despons L."/>
            <person name="Friedrich A."/>
            <person name="Martin T."/>
            <person name="Durrens P."/>
            <person name="Casaregola S."/>
            <person name="Neuveglise C."/>
            <person name="Fairhead C."/>
            <person name="Marck C."/>
            <person name="Cruz J.A."/>
            <person name="Straub M.L."/>
            <person name="Kugler V."/>
            <person name="Sacerdot C."/>
            <person name="Uzunov Z."/>
            <person name="Thierry A."/>
            <person name="Weiss S."/>
            <person name="Bleykasten C."/>
            <person name="De Montigny J."/>
            <person name="Jacques N."/>
            <person name="Jung P."/>
            <person name="Lemaire M."/>
            <person name="Mallet S."/>
            <person name="Morel G."/>
            <person name="Richard G.F."/>
            <person name="Sarkar A."/>
            <person name="Savel G."/>
            <person name="Schacherer J."/>
            <person name="Seret M.L."/>
            <person name="Talla E."/>
            <person name="Samson G."/>
            <person name="Jubin C."/>
            <person name="Poulain J."/>
            <person name="Vacherie B."/>
            <person name="Barbe V."/>
            <person name="Pelletier E."/>
            <person name="Sherman D.J."/>
            <person name="Westhof E."/>
            <person name="Weissenbach J."/>
            <person name="Baret P.V."/>
            <person name="Wincker P."/>
            <person name="Gaillardin C."/>
            <person name="Dujon B."/>
            <person name="Souciet J.L."/>
        </authorList>
    </citation>
    <scope>NUCLEOTIDE SEQUENCE [LARGE SCALE GENOMIC DNA]</scope>
    <source>
        <strain evidence="6">ATCC MYA-4447 / BCRC 22081 / CBS 7064 / NBRC 10061 / NRRL Y-12695</strain>
    </source>
</reference>
<dbReference type="Proteomes" id="UP000005222">
    <property type="component" value="Chromosome B"/>
</dbReference>
<dbReference type="InParanoid" id="G8YTZ6"/>
<dbReference type="InterPro" id="IPR001660">
    <property type="entry name" value="SAM"/>
</dbReference>
<dbReference type="InterPro" id="IPR000159">
    <property type="entry name" value="RA_dom"/>
</dbReference>
<evidence type="ECO:0000256" key="1">
    <source>
        <dbReference type="SAM" id="MobiDB-lite"/>
    </source>
</evidence>
<dbReference type="eggNOG" id="ENOG502QQYX">
    <property type="taxonomic scope" value="Eukaryota"/>
</dbReference>
<feature type="compositionally biased region" description="Polar residues" evidence="1">
    <location>
        <begin position="309"/>
        <end position="325"/>
    </location>
</feature>
<accession>G8YTZ6</accession>
<dbReference type="InterPro" id="IPR029071">
    <property type="entry name" value="Ubiquitin-like_domsf"/>
</dbReference>
<evidence type="ECO:0000259" key="2">
    <source>
        <dbReference type="PROSITE" id="PS50105"/>
    </source>
</evidence>
<feature type="compositionally biased region" description="Polar residues" evidence="1">
    <location>
        <begin position="182"/>
        <end position="192"/>
    </location>
</feature>
<feature type="region of interest" description="Disordered" evidence="1">
    <location>
        <begin position="261"/>
        <end position="332"/>
    </location>
</feature>
<reference evidence="5" key="1">
    <citation type="submission" date="2011-10" db="EMBL/GenBank/DDBJ databases">
        <authorList>
            <person name="Genoscope - CEA"/>
        </authorList>
    </citation>
    <scope>NUCLEOTIDE SEQUENCE</scope>
    <source>
        <strain evidence="5">CBS 7064</strain>
    </source>
</reference>
<proteinExistence type="predicted"/>
<evidence type="ECO:0000259" key="3">
    <source>
        <dbReference type="PROSITE" id="PS50200"/>
    </source>
</evidence>
<dbReference type="EMBL" id="FO082059">
    <property type="protein sequence ID" value="CCE72836.1"/>
    <property type="molecule type" value="Genomic_DNA"/>
</dbReference>
<dbReference type="STRING" id="559304.G8YTZ6"/>
<dbReference type="SMART" id="SM00314">
    <property type="entry name" value="RA"/>
    <property type="match status" value="1"/>
</dbReference>
<gene>
    <name evidence="5" type="primary">Piso0_000433</name>
    <name evidence="4" type="ORF">GNLVRS01_PISO0A09240g</name>
    <name evidence="5" type="ORF">GNLVRS01_PISO0B09307g</name>
</gene>
<protein>
    <submittedName>
        <fullName evidence="5">Piso0_000433 protein</fullName>
    </submittedName>
</protein>
<feature type="domain" description="Ras-associating" evidence="3">
    <location>
        <begin position="317"/>
        <end position="402"/>
    </location>
</feature>
<dbReference type="Proteomes" id="UP000005222">
    <property type="component" value="Chromosome A"/>
</dbReference>
<dbReference type="HOGENOM" id="CLU_021546_0_0_1"/>
<feature type="compositionally biased region" description="Low complexity" evidence="1">
    <location>
        <begin position="172"/>
        <end position="181"/>
    </location>
</feature>
<feature type="region of interest" description="Disordered" evidence="1">
    <location>
        <begin position="168"/>
        <end position="235"/>
    </location>
</feature>
<dbReference type="AlphaFoldDB" id="G8YTZ6"/>